<protein>
    <submittedName>
        <fullName evidence="1">Uncharacterized protein</fullName>
    </submittedName>
</protein>
<name>A0A136WE77_9FIRM</name>
<comment type="caution">
    <text evidence="1">The sequence shown here is derived from an EMBL/GenBank/DDBJ whole genome shotgun (WGS) entry which is preliminary data.</text>
</comment>
<organism evidence="1 2">
    <name type="scientific">Anaerotignum neopropionicum</name>
    <dbReference type="NCBI Taxonomy" id="36847"/>
    <lineage>
        <taxon>Bacteria</taxon>
        <taxon>Bacillati</taxon>
        <taxon>Bacillota</taxon>
        <taxon>Clostridia</taxon>
        <taxon>Lachnospirales</taxon>
        <taxon>Anaerotignaceae</taxon>
        <taxon>Anaerotignum</taxon>
    </lineage>
</organism>
<dbReference type="Proteomes" id="UP000070539">
    <property type="component" value="Unassembled WGS sequence"/>
</dbReference>
<gene>
    <name evidence="1" type="ORF">CLNEO_18510</name>
</gene>
<proteinExistence type="predicted"/>
<evidence type="ECO:0000313" key="2">
    <source>
        <dbReference type="Proteomes" id="UP000070539"/>
    </source>
</evidence>
<dbReference type="EMBL" id="LRVM01000005">
    <property type="protein sequence ID" value="KXL52828.1"/>
    <property type="molecule type" value="Genomic_DNA"/>
</dbReference>
<dbReference type="RefSeq" id="WP_066087864.1">
    <property type="nucleotide sequence ID" value="NZ_LRVM01000005.1"/>
</dbReference>
<evidence type="ECO:0000313" key="1">
    <source>
        <dbReference type="EMBL" id="KXL52828.1"/>
    </source>
</evidence>
<accession>A0A136WE77</accession>
<dbReference type="STRING" id="36847.CLNEO_18510"/>
<dbReference type="AlphaFoldDB" id="A0A136WE77"/>
<reference evidence="1 2" key="1">
    <citation type="submission" date="2016-01" db="EMBL/GenBank/DDBJ databases">
        <title>Genome sequence of Clostridium neopropionicum X4, DSM-3847.</title>
        <authorList>
            <person name="Poehlein A."/>
            <person name="Beck M.H."/>
            <person name="Bengelsdorf F.R."/>
            <person name="Daniel R."/>
            <person name="Duerre P."/>
        </authorList>
    </citation>
    <scope>NUCLEOTIDE SEQUENCE [LARGE SCALE GENOMIC DNA]</scope>
    <source>
        <strain evidence="1 2">DSM-3847</strain>
    </source>
</reference>
<keyword evidence="2" id="KW-1185">Reference proteome</keyword>
<sequence length="71" mass="8349">MGKIIELKKQQEMKMTYKITIKDDCSEHSSVFYDEDLKQYIVTLCTYSFDRITILKNQAMHKLNTGLIEAL</sequence>